<reference evidence="1 2" key="1">
    <citation type="submission" date="2013-08" db="EMBL/GenBank/DDBJ databases">
        <title>Gluconobacter thailandicus NBRC 3257 whole genome sequence.</title>
        <authorList>
            <person name="Matsutani M."/>
            <person name="Yakushi T."/>
            <person name="Matsushita K."/>
        </authorList>
    </citation>
    <scope>NUCLEOTIDE SEQUENCE [LARGE SCALE GENOMIC DNA]</scope>
    <source>
        <strain evidence="1 2">NBRC 3257</strain>
    </source>
</reference>
<evidence type="ECO:0000313" key="2">
    <source>
        <dbReference type="Proteomes" id="UP000018209"/>
    </source>
</evidence>
<proteinExistence type="predicted"/>
<sequence>MGSSAASFRICSFPEHGPTLVLETTVPPKEPTLTRPLRRSFVKGLLGSTSFWMVSGHSHWAEALAQEAQKPYQPTFFTPDEYRFVEAAAERLFPQDQHGPGAQTLGVAEFIDRQMESPYGHGDNWYMSAPFVQGPANLGYQLPFVPRDLYRKGIAGLETYTRQQHGKVFADLPSAAQEQILTALEGGSVSLGDVPGRVFFEQLRTNTLEGAFADPLYGGNKRLGGWLMLGFPGARADFMDWVNQDGEAYPFGPISLSGETA</sequence>
<accession>A0ABQ0IWJ2</accession>
<dbReference type="Proteomes" id="UP000018209">
    <property type="component" value="Unassembled WGS sequence"/>
</dbReference>
<organism evidence="1 2">
    <name type="scientific">Gluconobacter thailandicus NBRC 3257</name>
    <dbReference type="NCBI Taxonomy" id="1381097"/>
    <lineage>
        <taxon>Bacteria</taxon>
        <taxon>Pseudomonadati</taxon>
        <taxon>Pseudomonadota</taxon>
        <taxon>Alphaproteobacteria</taxon>
        <taxon>Acetobacterales</taxon>
        <taxon>Acetobacteraceae</taxon>
        <taxon>Gluconobacter</taxon>
    </lineage>
</organism>
<dbReference type="Pfam" id="PF13618">
    <property type="entry name" value="Gluconate_2-dh3"/>
    <property type="match status" value="1"/>
</dbReference>
<dbReference type="InterPro" id="IPR027056">
    <property type="entry name" value="Gluconate_2DH_su3"/>
</dbReference>
<protein>
    <submittedName>
        <fullName evidence="1">Gluconate 2-dehydrogenase, small subunit</fullName>
    </submittedName>
</protein>
<dbReference type="EMBL" id="BASM01000019">
    <property type="protein sequence ID" value="GAD26586.1"/>
    <property type="molecule type" value="Genomic_DNA"/>
</dbReference>
<comment type="caution">
    <text evidence="1">The sequence shown here is derived from an EMBL/GenBank/DDBJ whole genome shotgun (WGS) entry which is preliminary data.</text>
</comment>
<keyword evidence="2" id="KW-1185">Reference proteome</keyword>
<evidence type="ECO:0000313" key="1">
    <source>
        <dbReference type="EMBL" id="GAD26586.1"/>
    </source>
</evidence>
<name>A0ABQ0IWJ2_GLUTH</name>
<gene>
    <name evidence="1" type="ORF">NBRC3257_1585</name>
</gene>